<name>A0AAV7RSV9_PLEWA</name>
<organism evidence="2 3">
    <name type="scientific">Pleurodeles waltl</name>
    <name type="common">Iberian ribbed newt</name>
    <dbReference type="NCBI Taxonomy" id="8319"/>
    <lineage>
        <taxon>Eukaryota</taxon>
        <taxon>Metazoa</taxon>
        <taxon>Chordata</taxon>
        <taxon>Craniata</taxon>
        <taxon>Vertebrata</taxon>
        <taxon>Euteleostomi</taxon>
        <taxon>Amphibia</taxon>
        <taxon>Batrachia</taxon>
        <taxon>Caudata</taxon>
        <taxon>Salamandroidea</taxon>
        <taxon>Salamandridae</taxon>
        <taxon>Pleurodelinae</taxon>
        <taxon>Pleurodeles</taxon>
    </lineage>
</organism>
<feature type="region of interest" description="Disordered" evidence="1">
    <location>
        <begin position="75"/>
        <end position="97"/>
    </location>
</feature>
<keyword evidence="3" id="KW-1185">Reference proteome</keyword>
<dbReference type="EMBL" id="JANPWB010000009">
    <property type="protein sequence ID" value="KAJ1154033.1"/>
    <property type="molecule type" value="Genomic_DNA"/>
</dbReference>
<evidence type="ECO:0000313" key="3">
    <source>
        <dbReference type="Proteomes" id="UP001066276"/>
    </source>
</evidence>
<evidence type="ECO:0000313" key="2">
    <source>
        <dbReference type="EMBL" id="KAJ1154033.1"/>
    </source>
</evidence>
<feature type="compositionally biased region" description="Basic and acidic residues" evidence="1">
    <location>
        <begin position="75"/>
        <end position="88"/>
    </location>
</feature>
<protein>
    <submittedName>
        <fullName evidence="2">Uncharacterized protein</fullName>
    </submittedName>
</protein>
<gene>
    <name evidence="2" type="ORF">NDU88_006790</name>
</gene>
<dbReference type="AlphaFoldDB" id="A0AAV7RSV9"/>
<accession>A0AAV7RSV9</accession>
<sequence length="164" mass="17740">MKWCRGGGVAWRSGGRSFFQRLPSFSPHPRDYRTPNGSKTTNIEAGGAVTPLVIAKWNLTPDNGYFVLRHELAPGDDREKPKHQDGGRRALRNSVVRSSQISEGPLRIVTAERSARFCGPGLGPVAARVGYCSPKTAGPANIAWKTRWVEAWCRGAPGSSAPSA</sequence>
<proteinExistence type="predicted"/>
<comment type="caution">
    <text evidence="2">The sequence shown here is derived from an EMBL/GenBank/DDBJ whole genome shotgun (WGS) entry which is preliminary data.</text>
</comment>
<evidence type="ECO:0000256" key="1">
    <source>
        <dbReference type="SAM" id="MobiDB-lite"/>
    </source>
</evidence>
<dbReference type="Proteomes" id="UP001066276">
    <property type="component" value="Chromosome 5"/>
</dbReference>
<feature type="region of interest" description="Disordered" evidence="1">
    <location>
        <begin position="22"/>
        <end position="41"/>
    </location>
</feature>
<reference evidence="2" key="1">
    <citation type="journal article" date="2022" name="bioRxiv">
        <title>Sequencing and chromosome-scale assembly of the giantPleurodeles waltlgenome.</title>
        <authorList>
            <person name="Brown T."/>
            <person name="Elewa A."/>
            <person name="Iarovenko S."/>
            <person name="Subramanian E."/>
            <person name="Araus A.J."/>
            <person name="Petzold A."/>
            <person name="Susuki M."/>
            <person name="Suzuki K.-i.T."/>
            <person name="Hayashi T."/>
            <person name="Toyoda A."/>
            <person name="Oliveira C."/>
            <person name="Osipova E."/>
            <person name="Leigh N.D."/>
            <person name="Simon A."/>
            <person name="Yun M.H."/>
        </authorList>
    </citation>
    <scope>NUCLEOTIDE SEQUENCE</scope>
    <source>
        <strain evidence="2">20211129_DDA</strain>
        <tissue evidence="2">Liver</tissue>
    </source>
</reference>